<comment type="caution">
    <text evidence="3">The sequence shown here is derived from an EMBL/GenBank/DDBJ whole genome shotgun (WGS) entry which is preliminary data.</text>
</comment>
<evidence type="ECO:0000313" key="3">
    <source>
        <dbReference type="EMBL" id="KAL2914122.1"/>
    </source>
</evidence>
<proteinExistence type="predicted"/>
<keyword evidence="1" id="KW-0175">Coiled coil</keyword>
<feature type="coiled-coil region" evidence="1">
    <location>
        <begin position="42"/>
        <end position="76"/>
    </location>
</feature>
<sequence>MADIRTNDAPAAVLAAPPPPAQHAATHAELAAAVPAPLASQLVDVHAKLVDVQAKLEAVQAELVDVKSELAAAKAQLSLHDKCLGGPPGLPPLAAAPASTTGQPPPSTTSEAARAKRFRPDATNEWDRMPAEIQNKILSHAGVLTLWLNGRIDDPKV</sequence>
<keyword evidence="4" id="KW-1185">Reference proteome</keyword>
<gene>
    <name evidence="3" type="ORF">HK105_206380</name>
</gene>
<dbReference type="Proteomes" id="UP001527925">
    <property type="component" value="Unassembled WGS sequence"/>
</dbReference>
<feature type="compositionally biased region" description="Low complexity" evidence="2">
    <location>
        <begin position="92"/>
        <end position="102"/>
    </location>
</feature>
<protein>
    <submittedName>
        <fullName evidence="3">Uncharacterized protein</fullName>
    </submittedName>
</protein>
<reference evidence="3 4" key="1">
    <citation type="submission" date="2023-09" db="EMBL/GenBank/DDBJ databases">
        <title>Pangenome analysis of Batrachochytrium dendrobatidis and related Chytrids.</title>
        <authorList>
            <person name="Yacoub M.N."/>
            <person name="Stajich J.E."/>
            <person name="James T.Y."/>
        </authorList>
    </citation>
    <scope>NUCLEOTIDE SEQUENCE [LARGE SCALE GENOMIC DNA]</scope>
    <source>
        <strain evidence="3 4">JEL0888</strain>
    </source>
</reference>
<feature type="region of interest" description="Disordered" evidence="2">
    <location>
        <begin position="85"/>
        <end position="118"/>
    </location>
</feature>
<evidence type="ECO:0000256" key="2">
    <source>
        <dbReference type="SAM" id="MobiDB-lite"/>
    </source>
</evidence>
<evidence type="ECO:0000256" key="1">
    <source>
        <dbReference type="SAM" id="Coils"/>
    </source>
</evidence>
<feature type="region of interest" description="Disordered" evidence="2">
    <location>
        <begin position="1"/>
        <end position="20"/>
    </location>
</feature>
<evidence type="ECO:0000313" key="4">
    <source>
        <dbReference type="Proteomes" id="UP001527925"/>
    </source>
</evidence>
<dbReference type="EMBL" id="JADGIZ020000037">
    <property type="protein sequence ID" value="KAL2914122.1"/>
    <property type="molecule type" value="Genomic_DNA"/>
</dbReference>
<organism evidence="3 4">
    <name type="scientific">Polyrhizophydium stewartii</name>
    <dbReference type="NCBI Taxonomy" id="2732419"/>
    <lineage>
        <taxon>Eukaryota</taxon>
        <taxon>Fungi</taxon>
        <taxon>Fungi incertae sedis</taxon>
        <taxon>Chytridiomycota</taxon>
        <taxon>Chytridiomycota incertae sedis</taxon>
        <taxon>Chytridiomycetes</taxon>
        <taxon>Rhizophydiales</taxon>
        <taxon>Rhizophydiales incertae sedis</taxon>
        <taxon>Polyrhizophydium</taxon>
    </lineage>
</organism>
<name>A0ABR4N3N7_9FUNG</name>
<accession>A0ABR4N3N7</accession>